<feature type="non-terminal residue" evidence="1">
    <location>
        <position position="63"/>
    </location>
</feature>
<dbReference type="EMBL" id="AEAI01003779">
    <property type="protein sequence ID" value="EGH49051.1"/>
    <property type="molecule type" value="Genomic_DNA"/>
</dbReference>
<name>F3GPP8_PSESJ</name>
<evidence type="ECO:0000313" key="1">
    <source>
        <dbReference type="EMBL" id="EGH49051.1"/>
    </source>
</evidence>
<feature type="non-terminal residue" evidence="1">
    <location>
        <position position="1"/>
    </location>
</feature>
<evidence type="ECO:0000313" key="2">
    <source>
        <dbReference type="Proteomes" id="UP000004986"/>
    </source>
</evidence>
<accession>F3GPP8</accession>
<keyword evidence="2" id="KW-1185">Reference proteome</keyword>
<proteinExistence type="predicted"/>
<dbReference type="AlphaFoldDB" id="F3GPP8"/>
<organism evidence="1 2">
    <name type="scientific">Pseudomonas syringae pv. pisi str. 1704B</name>
    <dbReference type="NCBI Taxonomy" id="629263"/>
    <lineage>
        <taxon>Bacteria</taxon>
        <taxon>Pseudomonadati</taxon>
        <taxon>Pseudomonadota</taxon>
        <taxon>Gammaproteobacteria</taxon>
        <taxon>Pseudomonadales</taxon>
        <taxon>Pseudomonadaceae</taxon>
        <taxon>Pseudomonas</taxon>
        <taxon>Pseudomonas syringae</taxon>
    </lineage>
</organism>
<reference evidence="1 2" key="1">
    <citation type="journal article" date="2011" name="PLoS Pathog.">
        <title>Dynamic evolution of pathogenicity revealed by sequencing and comparative genomics of 19 Pseudomonas syringae isolates.</title>
        <authorList>
            <person name="Baltrus D.A."/>
            <person name="Nishimura M.T."/>
            <person name="Romanchuk A."/>
            <person name="Chang J.H."/>
            <person name="Mukhtar M.S."/>
            <person name="Cherkis K."/>
            <person name="Roach J."/>
            <person name="Grant S.R."/>
            <person name="Jones C.D."/>
            <person name="Dangl J.L."/>
        </authorList>
    </citation>
    <scope>NUCLEOTIDE SEQUENCE [LARGE SCALE GENOMIC DNA]</scope>
    <source>
        <strain evidence="1 2">1704B</strain>
    </source>
</reference>
<sequence length="63" mass="7217">AELAVDHNFLFNDIQQLIFKANDDLVSLIKVRIDEHKQAEEAKELEQRERIRAEETAKLAAAA</sequence>
<comment type="caution">
    <text evidence="1">The sequence shown here is derived from an EMBL/GenBank/DDBJ whole genome shotgun (WGS) entry which is preliminary data.</text>
</comment>
<dbReference type="HOGENOM" id="CLU_2891316_0_0_6"/>
<protein>
    <submittedName>
        <fullName evidence="1">Uncharacterized protein</fullName>
    </submittedName>
</protein>
<dbReference type="Proteomes" id="UP000004986">
    <property type="component" value="Unassembled WGS sequence"/>
</dbReference>
<gene>
    <name evidence="1" type="ORF">PSYPI_44576</name>
</gene>